<evidence type="ECO:0000313" key="3">
    <source>
        <dbReference type="Proteomes" id="UP000050280"/>
    </source>
</evidence>
<protein>
    <submittedName>
        <fullName evidence="2">Membrane protein</fullName>
    </submittedName>
</protein>
<evidence type="ECO:0000256" key="1">
    <source>
        <dbReference type="SAM" id="Phobius"/>
    </source>
</evidence>
<proteinExistence type="predicted"/>
<dbReference type="Proteomes" id="UP000050280">
    <property type="component" value="Unassembled WGS sequence"/>
</dbReference>
<evidence type="ECO:0000313" key="2">
    <source>
        <dbReference type="EMBL" id="KPM31709.1"/>
    </source>
</evidence>
<dbReference type="AlphaFoldDB" id="A0A0P7AUZ5"/>
<keyword evidence="3" id="KW-1185">Reference proteome</keyword>
<name>A0A0P7AUZ5_9FLAO</name>
<feature type="transmembrane region" description="Helical" evidence="1">
    <location>
        <begin position="78"/>
        <end position="98"/>
    </location>
</feature>
<keyword evidence="1" id="KW-0812">Transmembrane</keyword>
<sequence length="105" mass="11774">MINNLLGLYLGIQDYMLPCLSKQLFGLDCPGCGLQRSLVFLAKGEFKAAFDMYPAIYAILALAFFLVFDMLVKPKNGYPIKIFLSVVTVGSIVLSYILKMNNYFN</sequence>
<reference evidence="2 3" key="1">
    <citation type="submission" date="2015-09" db="EMBL/GenBank/DDBJ databases">
        <title>Genome sequence of the marine flavobacterium Croceitalea dokdonensis DOKDO 023 that contains proton- and sodium-pumping rhodopsins.</title>
        <authorList>
            <person name="Kwon S.-K."/>
            <person name="Lee H.K."/>
            <person name="Kwak M.-J."/>
            <person name="Kim J.F."/>
        </authorList>
    </citation>
    <scope>NUCLEOTIDE SEQUENCE [LARGE SCALE GENOMIC DNA]</scope>
    <source>
        <strain evidence="2 3">DOKDO 023</strain>
    </source>
</reference>
<gene>
    <name evidence="2" type="ORF">I595_2204</name>
</gene>
<comment type="caution">
    <text evidence="2">The sequence shown here is derived from an EMBL/GenBank/DDBJ whole genome shotgun (WGS) entry which is preliminary data.</text>
</comment>
<organism evidence="2 3">
    <name type="scientific">Croceitalea dokdonensis DOKDO 023</name>
    <dbReference type="NCBI Taxonomy" id="1300341"/>
    <lineage>
        <taxon>Bacteria</taxon>
        <taxon>Pseudomonadati</taxon>
        <taxon>Bacteroidota</taxon>
        <taxon>Flavobacteriia</taxon>
        <taxon>Flavobacteriales</taxon>
        <taxon>Flavobacteriaceae</taxon>
        <taxon>Croceitalea</taxon>
    </lineage>
</organism>
<keyword evidence="1" id="KW-1133">Transmembrane helix</keyword>
<dbReference type="EMBL" id="LDJX01000004">
    <property type="protein sequence ID" value="KPM31709.1"/>
    <property type="molecule type" value="Genomic_DNA"/>
</dbReference>
<feature type="transmembrane region" description="Helical" evidence="1">
    <location>
        <begin position="52"/>
        <end position="71"/>
    </location>
</feature>
<dbReference type="RefSeq" id="WP_245628264.1">
    <property type="nucleotide sequence ID" value="NZ_LDJX01000004.1"/>
</dbReference>
<keyword evidence="1" id="KW-0472">Membrane</keyword>
<dbReference type="PATRIC" id="fig|1300341.3.peg.2378"/>
<dbReference type="InterPro" id="IPR021215">
    <property type="entry name" value="DUF2752"/>
</dbReference>
<dbReference type="Pfam" id="PF10825">
    <property type="entry name" value="DUF2752"/>
    <property type="match status" value="1"/>
</dbReference>
<dbReference type="STRING" id="1300341.I595_2204"/>
<accession>A0A0P7AUZ5</accession>